<protein>
    <submittedName>
        <fullName evidence="1">Uncharacterized protein</fullName>
    </submittedName>
</protein>
<reference evidence="2" key="1">
    <citation type="submission" date="2018-05" db="EMBL/GenBank/DDBJ databases">
        <authorList>
            <person name="Li Y."/>
        </authorList>
    </citation>
    <scope>NUCLEOTIDE SEQUENCE [LARGE SCALE GENOMIC DNA]</scope>
    <source>
        <strain evidence="2">3d-2-2</strain>
    </source>
</reference>
<sequence>MSADLTPNSDLPDARQENLTFTSDELTLLARTADALTAYSGKSVLAEHGTFEDGGAWVIFAIPLSVEEKVEKGTTTVQMGGPGTLWLGNAGGLNPGPDDVYECRYIWSIQITDDEGARFVKLDEDGEAAAWSDFLPDLLPFAAGADAQILPPDEDDDEDDR</sequence>
<dbReference type="RefSeq" id="WP_109061600.1">
    <property type="nucleotide sequence ID" value="NZ_QETA01000003.1"/>
</dbReference>
<evidence type="ECO:0000313" key="1">
    <source>
        <dbReference type="EMBL" id="PWF22983.1"/>
    </source>
</evidence>
<comment type="caution">
    <text evidence="1">The sequence shown here is derived from an EMBL/GenBank/DDBJ whole genome shotgun (WGS) entry which is preliminary data.</text>
</comment>
<accession>A0A2V1K1D4</accession>
<name>A0A2V1K1D4_9BURK</name>
<gene>
    <name evidence="1" type="ORF">DD235_08205</name>
</gene>
<keyword evidence="2" id="KW-1185">Reference proteome</keyword>
<proteinExistence type="predicted"/>
<dbReference type="AlphaFoldDB" id="A0A2V1K1D4"/>
<dbReference type="Proteomes" id="UP000245212">
    <property type="component" value="Unassembled WGS sequence"/>
</dbReference>
<dbReference type="EMBL" id="QETA01000003">
    <property type="protein sequence ID" value="PWF22983.1"/>
    <property type="molecule type" value="Genomic_DNA"/>
</dbReference>
<organism evidence="1 2">
    <name type="scientific">Corticimicrobacter populi</name>
    <dbReference type="NCBI Taxonomy" id="2175229"/>
    <lineage>
        <taxon>Bacteria</taxon>
        <taxon>Pseudomonadati</taxon>
        <taxon>Pseudomonadota</taxon>
        <taxon>Betaproteobacteria</taxon>
        <taxon>Burkholderiales</taxon>
        <taxon>Alcaligenaceae</taxon>
        <taxon>Corticimicrobacter</taxon>
    </lineage>
</organism>
<evidence type="ECO:0000313" key="2">
    <source>
        <dbReference type="Proteomes" id="UP000245212"/>
    </source>
</evidence>